<dbReference type="AlphaFoldDB" id="A0A397W2Q8"/>
<sequence>MRGAFSKARKVTSNENALYKLETVRDEDWDFLIWISSQMKWEIYAYLFIVIWNNTEFGEDRMFEFREETMSMIRYVRKLNKSMCIDDRKAKEFINLFNDYRDYRIDNYFAERNRLITFVLRELEAHGLKNKSDFYEQLKVLPMKQKKKLRDIVIDRMKVLIDMTPYNDKSLMNSGKNDKNNLKDELDALKNEKDILCEQIFELQKENSKYQAAHGNLTNLGFSDEDPNNIFWLNKDIKNLQDLLGDFTLVSGPEYEIDVTKCNELLSFYKCNNVEVESQHGKQILSAALQRLTIETIIAETKNFFLTNSLTIEANLVTKTKEIVDLANLFTKEYAENDEIAKAIPTKIRQQVHSMLGSYAFSYDEHPLLKKISEIVLEKLNQYRKVIDDDSEEDNEIIPIIRKIVQLFFYRLEAHPIIPAYNFYENGTEINPLFMESAGTKSKDMKKLEVEICSFPVIAIFDTDNDKSDNVFSKALIIPKTKSNNNTSLETAITTPNE</sequence>
<keyword evidence="1" id="KW-0175">Coiled coil</keyword>
<reference evidence="2 3" key="1">
    <citation type="submission" date="2018-06" db="EMBL/GenBank/DDBJ databases">
        <title>Comparative genomics reveals the genomic features of Rhizophagus irregularis, R. cerebriforme, R. diaphanum and Gigaspora rosea, and their symbiotic lifestyle signature.</title>
        <authorList>
            <person name="Morin E."/>
            <person name="San Clemente H."/>
            <person name="Chen E.C.H."/>
            <person name="De La Providencia I."/>
            <person name="Hainaut M."/>
            <person name="Kuo A."/>
            <person name="Kohler A."/>
            <person name="Murat C."/>
            <person name="Tang N."/>
            <person name="Roy S."/>
            <person name="Loubradou J."/>
            <person name="Henrissat B."/>
            <person name="Grigoriev I.V."/>
            <person name="Corradi N."/>
            <person name="Roux C."/>
            <person name="Martin F.M."/>
        </authorList>
    </citation>
    <scope>NUCLEOTIDE SEQUENCE [LARGE SCALE GENOMIC DNA]</scope>
    <source>
        <strain evidence="2 3">DAOM 194757</strain>
    </source>
</reference>
<name>A0A397W2Q8_9GLOM</name>
<evidence type="ECO:0000256" key="1">
    <source>
        <dbReference type="SAM" id="Coils"/>
    </source>
</evidence>
<proteinExistence type="predicted"/>
<feature type="coiled-coil region" evidence="1">
    <location>
        <begin position="172"/>
        <end position="206"/>
    </location>
</feature>
<comment type="caution">
    <text evidence="2">The sequence shown here is derived from an EMBL/GenBank/DDBJ whole genome shotgun (WGS) entry which is preliminary data.</text>
</comment>
<dbReference type="OrthoDB" id="2362385at2759"/>
<keyword evidence="3" id="KW-1185">Reference proteome</keyword>
<protein>
    <submittedName>
        <fullName evidence="2">Uncharacterized protein</fullName>
    </submittedName>
</protein>
<evidence type="ECO:0000313" key="3">
    <source>
        <dbReference type="Proteomes" id="UP000266673"/>
    </source>
</evidence>
<accession>A0A397W2Q8</accession>
<dbReference type="EMBL" id="QKWP01000166">
    <property type="protein sequence ID" value="RIB25636.1"/>
    <property type="molecule type" value="Genomic_DNA"/>
</dbReference>
<gene>
    <name evidence="2" type="ORF">C2G38_2241260</name>
</gene>
<evidence type="ECO:0000313" key="2">
    <source>
        <dbReference type="EMBL" id="RIB25636.1"/>
    </source>
</evidence>
<dbReference type="Proteomes" id="UP000266673">
    <property type="component" value="Unassembled WGS sequence"/>
</dbReference>
<organism evidence="2 3">
    <name type="scientific">Gigaspora rosea</name>
    <dbReference type="NCBI Taxonomy" id="44941"/>
    <lineage>
        <taxon>Eukaryota</taxon>
        <taxon>Fungi</taxon>
        <taxon>Fungi incertae sedis</taxon>
        <taxon>Mucoromycota</taxon>
        <taxon>Glomeromycotina</taxon>
        <taxon>Glomeromycetes</taxon>
        <taxon>Diversisporales</taxon>
        <taxon>Gigasporaceae</taxon>
        <taxon>Gigaspora</taxon>
    </lineage>
</organism>